<proteinExistence type="predicted"/>
<comment type="caution">
    <text evidence="4">The sequence shown here is derived from an EMBL/GenBank/DDBJ whole genome shotgun (WGS) entry which is preliminary data.</text>
</comment>
<organism evidence="4 5">
    <name type="scientific">Isoptericola peretonis</name>
    <dbReference type="NCBI Taxonomy" id="2918523"/>
    <lineage>
        <taxon>Bacteria</taxon>
        <taxon>Bacillati</taxon>
        <taxon>Actinomycetota</taxon>
        <taxon>Actinomycetes</taxon>
        <taxon>Micrococcales</taxon>
        <taxon>Promicromonosporaceae</taxon>
        <taxon>Isoptericola</taxon>
    </lineage>
</organism>
<feature type="region of interest" description="Disordered" evidence="1">
    <location>
        <begin position="25"/>
        <end position="82"/>
    </location>
</feature>
<evidence type="ECO:0000256" key="2">
    <source>
        <dbReference type="SAM" id="SignalP"/>
    </source>
</evidence>
<sequence>MTSTRTRSGAGTLATALLVLGLAGCAGAGPEVDGPGSGPTGSMDDATPSADQTDTPADTPSDDPTTDVPFAADTTPDTAGPSADAALVVTDVRVAPHDGFDRVVLDLAGEGTPGWDVGYVDEPVDDGSGEPVDVDGDAALRVRLSGMAMPGEDPQITEYDGATVDPEGTASVEEVVYRFWFEGYTTAFVGVGEPGLPFRVFALEDPARVVVDVRHGADG</sequence>
<protein>
    <recommendedName>
        <fullName evidence="3">AMIN-like domain-containing protein</fullName>
    </recommendedName>
</protein>
<feature type="compositionally biased region" description="Low complexity" evidence="1">
    <location>
        <begin position="44"/>
        <end position="59"/>
    </location>
</feature>
<dbReference type="Proteomes" id="UP001651050">
    <property type="component" value="Unassembled WGS sequence"/>
</dbReference>
<dbReference type="PROSITE" id="PS51257">
    <property type="entry name" value="PROKAR_LIPOPROTEIN"/>
    <property type="match status" value="1"/>
</dbReference>
<evidence type="ECO:0000256" key="1">
    <source>
        <dbReference type="SAM" id="MobiDB-lite"/>
    </source>
</evidence>
<reference evidence="4 5" key="1">
    <citation type="submission" date="2022-02" db="EMBL/GenBank/DDBJ databases">
        <title>The car tank lid bacteriome: a reservoir of bacteria with potential in bioremediation of fuel.</title>
        <authorList>
            <person name="Vidal-Verdu A."/>
            <person name="Gomez-Martinez D."/>
            <person name="Latorre-Perez A."/>
            <person name="Pereto J."/>
            <person name="Porcar M."/>
        </authorList>
    </citation>
    <scope>NUCLEOTIDE SEQUENCE [LARGE SCALE GENOMIC DNA]</scope>
    <source>
        <strain evidence="4 5">4D.3</strain>
    </source>
</reference>
<name>A0ABT0J0K5_9MICO</name>
<evidence type="ECO:0000313" key="4">
    <source>
        <dbReference type="EMBL" id="MCK9793021.1"/>
    </source>
</evidence>
<dbReference type="Pfam" id="PF24837">
    <property type="entry name" value="AMIN-like"/>
    <property type="match status" value="1"/>
</dbReference>
<evidence type="ECO:0000313" key="5">
    <source>
        <dbReference type="Proteomes" id="UP001651050"/>
    </source>
</evidence>
<dbReference type="InterPro" id="IPR056303">
    <property type="entry name" value="AMIN-like"/>
</dbReference>
<feature type="chain" id="PRO_5045921739" description="AMIN-like domain-containing protein" evidence="2">
    <location>
        <begin position="29"/>
        <end position="219"/>
    </location>
</feature>
<feature type="signal peptide" evidence="2">
    <location>
        <begin position="1"/>
        <end position="28"/>
    </location>
</feature>
<keyword evidence="2" id="KW-0732">Signal</keyword>
<dbReference type="EMBL" id="JALQCY010000002">
    <property type="protein sequence ID" value="MCK9793021.1"/>
    <property type="molecule type" value="Genomic_DNA"/>
</dbReference>
<evidence type="ECO:0000259" key="3">
    <source>
        <dbReference type="Pfam" id="PF24837"/>
    </source>
</evidence>
<gene>
    <name evidence="4" type="ORF">M1843_04585</name>
</gene>
<accession>A0ABT0J0K5</accession>
<feature type="domain" description="AMIN-like" evidence="3">
    <location>
        <begin position="88"/>
        <end position="215"/>
    </location>
</feature>
<dbReference type="RefSeq" id="WP_416342892.1">
    <property type="nucleotide sequence ID" value="NZ_JALQCY010000002.1"/>
</dbReference>
<keyword evidence="5" id="KW-1185">Reference proteome</keyword>